<proteinExistence type="predicted"/>
<dbReference type="Proteomes" id="UP001431019">
    <property type="component" value="Unassembled WGS sequence"/>
</dbReference>
<dbReference type="RefSeq" id="WP_230513587.1">
    <property type="nucleotide sequence ID" value="NZ_JAJITD010000027.1"/>
</dbReference>
<name>A0ABS8K599_9BURK</name>
<accession>A0ABS8K599</accession>
<protein>
    <submittedName>
        <fullName evidence="1">Uncharacterized protein</fullName>
    </submittedName>
</protein>
<comment type="caution">
    <text evidence="1">The sequence shown here is derived from an EMBL/GenBank/DDBJ whole genome shotgun (WGS) entry which is preliminary data.</text>
</comment>
<evidence type="ECO:0000313" key="2">
    <source>
        <dbReference type="Proteomes" id="UP001431019"/>
    </source>
</evidence>
<keyword evidence="2" id="KW-1185">Reference proteome</keyword>
<sequence length="59" mass="6535">MNEPKTLSPGAYWYVAPGKAPTICEKRDGEDFVRFTNGSHQTWTHDGARFVGPLVAPTE</sequence>
<organism evidence="1 2">
    <name type="scientific">Paraburkholderia sejongensis</name>
    <dbReference type="NCBI Taxonomy" id="2886946"/>
    <lineage>
        <taxon>Bacteria</taxon>
        <taxon>Pseudomonadati</taxon>
        <taxon>Pseudomonadota</taxon>
        <taxon>Betaproteobacteria</taxon>
        <taxon>Burkholderiales</taxon>
        <taxon>Burkholderiaceae</taxon>
        <taxon>Paraburkholderia</taxon>
    </lineage>
</organism>
<evidence type="ECO:0000313" key="1">
    <source>
        <dbReference type="EMBL" id="MCC8397327.1"/>
    </source>
</evidence>
<gene>
    <name evidence="1" type="ORF">LJ656_32650</name>
</gene>
<dbReference type="EMBL" id="JAJITD010000027">
    <property type="protein sequence ID" value="MCC8397327.1"/>
    <property type="molecule type" value="Genomic_DNA"/>
</dbReference>
<reference evidence="1 2" key="1">
    <citation type="submission" date="2021-11" db="EMBL/GenBank/DDBJ databases">
        <authorList>
            <person name="Oh E.-T."/>
            <person name="Kim S.-B."/>
        </authorList>
    </citation>
    <scope>NUCLEOTIDE SEQUENCE [LARGE SCALE GENOMIC DNA]</scope>
    <source>
        <strain evidence="1 2">MMS20-SJTR3</strain>
    </source>
</reference>